<dbReference type="PRINTS" id="PR00111">
    <property type="entry name" value="ABHYDROLASE"/>
</dbReference>
<dbReference type="InterPro" id="IPR050471">
    <property type="entry name" value="AB_hydrolase"/>
</dbReference>
<dbReference type="Pfam" id="PF00561">
    <property type="entry name" value="Abhydrolase_1"/>
    <property type="match status" value="1"/>
</dbReference>
<dbReference type="SUPFAM" id="SSF53474">
    <property type="entry name" value="alpha/beta-Hydrolases"/>
    <property type="match status" value="1"/>
</dbReference>
<dbReference type="Gene3D" id="3.40.50.1820">
    <property type="entry name" value="alpha/beta hydrolase"/>
    <property type="match status" value="1"/>
</dbReference>
<evidence type="ECO:0000313" key="3">
    <source>
        <dbReference type="Proteomes" id="UP000509303"/>
    </source>
</evidence>
<evidence type="ECO:0000259" key="1">
    <source>
        <dbReference type="Pfam" id="PF00561"/>
    </source>
</evidence>
<evidence type="ECO:0000313" key="2">
    <source>
        <dbReference type="EMBL" id="QKW49911.1"/>
    </source>
</evidence>
<accession>A0A7H8N681</accession>
<sequence length="300" mass="30968">MACGSGGTERAGVVDGDRVTEFDLELGGGRGLRVYDTGGSGGDDRLALFWHHGTPNIGAPPRPLLPAAFRLGLRWVSYDRPGYGGSTSRPGRNVASAADDAAAVADALGIDRFAVLGHSGGGPHALACGARLPERVVGVVSVAGLAPFDAEGLDWFAGMTESGAASLRAAVAGRAAKERYEASAAYDPEMFVPADHAALAGEWAWFEDVVGPAVAAGPGGLIADDLAYVAPWGFDPARVVAPTLVLHGGLDRIVPSSHARWLAHQIPAAELRLRESDGHISVLSGAEAALRWLAERATAR</sequence>
<dbReference type="AlphaFoldDB" id="A0A7H8N681"/>
<gene>
    <name evidence="2" type="ORF">HUT08_10560</name>
</gene>
<feature type="domain" description="AB hydrolase-1" evidence="1">
    <location>
        <begin position="50"/>
        <end position="285"/>
    </location>
</feature>
<name>A0A7H8N681_9ACTN</name>
<dbReference type="PANTHER" id="PTHR43433:SF10">
    <property type="entry name" value="AB HYDROLASE-1 DOMAIN-CONTAINING PROTEIN"/>
    <property type="match status" value="1"/>
</dbReference>
<dbReference type="Proteomes" id="UP000509303">
    <property type="component" value="Chromosome"/>
</dbReference>
<dbReference type="InterPro" id="IPR029058">
    <property type="entry name" value="AB_hydrolase_fold"/>
</dbReference>
<dbReference type="InterPro" id="IPR000073">
    <property type="entry name" value="AB_hydrolase_1"/>
</dbReference>
<proteinExistence type="predicted"/>
<keyword evidence="2" id="KW-0378">Hydrolase</keyword>
<organism evidence="2 3">
    <name type="scientific">Streptomyces buecherae</name>
    <dbReference type="NCBI Taxonomy" id="2763006"/>
    <lineage>
        <taxon>Bacteria</taxon>
        <taxon>Bacillati</taxon>
        <taxon>Actinomycetota</taxon>
        <taxon>Actinomycetes</taxon>
        <taxon>Kitasatosporales</taxon>
        <taxon>Streptomycetaceae</taxon>
        <taxon>Streptomyces</taxon>
    </lineage>
</organism>
<dbReference type="EMBL" id="CP054929">
    <property type="protein sequence ID" value="QKW49911.1"/>
    <property type="molecule type" value="Genomic_DNA"/>
</dbReference>
<dbReference type="GO" id="GO:0016787">
    <property type="term" value="F:hydrolase activity"/>
    <property type="evidence" value="ECO:0007669"/>
    <property type="project" value="UniProtKB-KW"/>
</dbReference>
<protein>
    <submittedName>
        <fullName evidence="2">Alpha/beta fold hydrolase</fullName>
    </submittedName>
</protein>
<keyword evidence="3" id="KW-1185">Reference proteome</keyword>
<dbReference type="PANTHER" id="PTHR43433">
    <property type="entry name" value="HYDROLASE, ALPHA/BETA FOLD FAMILY PROTEIN"/>
    <property type="match status" value="1"/>
</dbReference>
<reference evidence="2 3" key="1">
    <citation type="submission" date="2020-06" db="EMBL/GenBank/DDBJ databases">
        <title>Genome mining for natural products.</title>
        <authorList>
            <person name="Zhang B."/>
            <person name="Shi J."/>
            <person name="Ge H."/>
        </authorList>
    </citation>
    <scope>NUCLEOTIDE SEQUENCE [LARGE SCALE GENOMIC DNA]</scope>
    <source>
        <strain evidence="2 3">NA00687</strain>
    </source>
</reference>